<gene>
    <name evidence="2" type="ORF">DI551_06385</name>
</gene>
<sequence length="71" mass="8336">KEKTFSSKDKKPFAERKKDDKKSFKKKDGGKPKRDDRDSREDRVYSSNPDKFEDSPFAILQNLKLGNDKKN</sequence>
<evidence type="ECO:0000256" key="1">
    <source>
        <dbReference type="SAM" id="MobiDB-lite"/>
    </source>
</evidence>
<dbReference type="Proteomes" id="UP000249417">
    <property type="component" value="Unassembled WGS sequence"/>
</dbReference>
<proteinExistence type="predicted"/>
<accession>A0A2W5MYC7</accession>
<protein>
    <submittedName>
        <fullName evidence="2">Uncharacterized protein</fullName>
    </submittedName>
</protein>
<organism evidence="2 3">
    <name type="scientific">Micavibrio aeruginosavorus</name>
    <dbReference type="NCBI Taxonomy" id="349221"/>
    <lineage>
        <taxon>Bacteria</taxon>
        <taxon>Pseudomonadati</taxon>
        <taxon>Bdellovibrionota</taxon>
        <taxon>Bdellovibrionia</taxon>
        <taxon>Bdellovibrionales</taxon>
        <taxon>Pseudobdellovibrionaceae</taxon>
        <taxon>Micavibrio</taxon>
    </lineage>
</organism>
<feature type="compositionally biased region" description="Basic and acidic residues" evidence="1">
    <location>
        <begin position="1"/>
        <end position="54"/>
    </location>
</feature>
<dbReference type="AlphaFoldDB" id="A0A2W5MYC7"/>
<name>A0A2W5MYC7_9BACT</name>
<feature type="non-terminal residue" evidence="2">
    <location>
        <position position="1"/>
    </location>
</feature>
<evidence type="ECO:0000313" key="2">
    <source>
        <dbReference type="EMBL" id="PZQ45764.1"/>
    </source>
</evidence>
<comment type="caution">
    <text evidence="2">The sequence shown here is derived from an EMBL/GenBank/DDBJ whole genome shotgun (WGS) entry which is preliminary data.</text>
</comment>
<dbReference type="EMBL" id="QFQB01000039">
    <property type="protein sequence ID" value="PZQ45764.1"/>
    <property type="molecule type" value="Genomic_DNA"/>
</dbReference>
<evidence type="ECO:0000313" key="3">
    <source>
        <dbReference type="Proteomes" id="UP000249417"/>
    </source>
</evidence>
<feature type="region of interest" description="Disordered" evidence="1">
    <location>
        <begin position="1"/>
        <end position="71"/>
    </location>
</feature>
<reference evidence="2 3" key="1">
    <citation type="submission" date="2017-08" db="EMBL/GenBank/DDBJ databases">
        <title>Infants hospitalized years apart are colonized by the same room-sourced microbial strains.</title>
        <authorList>
            <person name="Brooks B."/>
            <person name="Olm M.R."/>
            <person name="Firek B.A."/>
            <person name="Baker R."/>
            <person name="Thomas B.C."/>
            <person name="Morowitz M.J."/>
            <person name="Banfield J.F."/>
        </authorList>
    </citation>
    <scope>NUCLEOTIDE SEQUENCE [LARGE SCALE GENOMIC DNA]</scope>
    <source>
        <strain evidence="2">S2_005_002_R2_29</strain>
    </source>
</reference>